<dbReference type="Proteomes" id="UP001177595">
    <property type="component" value="Chromosome"/>
</dbReference>
<dbReference type="RefSeq" id="WP_280625183.1">
    <property type="nucleotide sequence ID" value="NZ_CP123504.1"/>
</dbReference>
<name>A0AA95KDP4_9GAMM</name>
<protein>
    <submittedName>
        <fullName evidence="1">Uncharacterized protein</fullName>
    </submittedName>
</protein>
<dbReference type="InterPro" id="IPR057902">
    <property type="entry name" value="N_peptide"/>
</dbReference>
<evidence type="ECO:0000313" key="2">
    <source>
        <dbReference type="Proteomes" id="UP001177595"/>
    </source>
</evidence>
<organism evidence="1 2">
    <name type="scientific">Arsenophonus nasoniae</name>
    <name type="common">son-killer infecting Nasonia vitripennis</name>
    <dbReference type="NCBI Taxonomy" id="638"/>
    <lineage>
        <taxon>Bacteria</taxon>
        <taxon>Pseudomonadati</taxon>
        <taxon>Pseudomonadota</taxon>
        <taxon>Gammaproteobacteria</taxon>
        <taxon>Enterobacterales</taxon>
        <taxon>Morganellaceae</taxon>
        <taxon>Arsenophonus</taxon>
    </lineage>
</organism>
<evidence type="ECO:0000313" key="1">
    <source>
        <dbReference type="EMBL" id="WGM01749.1"/>
    </source>
</evidence>
<dbReference type="EMBL" id="CP123504">
    <property type="protein sequence ID" value="WGM01749.1"/>
    <property type="molecule type" value="Genomic_DNA"/>
</dbReference>
<accession>A0AA95KDP4</accession>
<reference evidence="1" key="1">
    <citation type="submission" date="2023-04" db="EMBL/GenBank/DDBJ databases">
        <title>Genome dynamics across the evolutionary transition to endosymbiosis.</title>
        <authorList>
            <person name="Siozios S."/>
            <person name="Nadal-Jimenez P."/>
            <person name="Azagi T."/>
            <person name="Sprong H."/>
            <person name="Frost C.L."/>
            <person name="Parratt S.R."/>
            <person name="Taylor G."/>
            <person name="Brettell L."/>
            <person name="Lew K.C."/>
            <person name="Croft L."/>
            <person name="King K.C."/>
            <person name="Brockhurst M.A."/>
            <person name="Hypsa V."/>
            <person name="Novakova E."/>
            <person name="Darby A.C."/>
            <person name="Hurst G.D.D."/>
        </authorList>
    </citation>
    <scope>NUCLEOTIDE SEQUENCE</scope>
    <source>
        <strain evidence="1">APv</strain>
    </source>
</reference>
<sequence>MCNFHGYDNARSRRHERRRARQAAYNYNKALNMALKAALNRSKPSQQQTPTNTKRPILSLKRKVINRVEKAISIRPTKVYDSFDNCCLPKVALYSVKPKLRRPFLMSRKLQQNFEAIN</sequence>
<dbReference type="AlphaFoldDB" id="A0AA95KDP4"/>
<dbReference type="Pfam" id="PF25694">
    <property type="entry name" value="N_peptide"/>
    <property type="match status" value="1"/>
</dbReference>
<gene>
    <name evidence="1" type="ORF">QE210_01065</name>
</gene>
<proteinExistence type="predicted"/>